<gene>
    <name evidence="3" type="ORF">SAMN04488053_11079</name>
</gene>
<dbReference type="Pfam" id="PF01740">
    <property type="entry name" value="STAS"/>
    <property type="match status" value="1"/>
</dbReference>
<evidence type="ECO:0000259" key="2">
    <source>
        <dbReference type="PROSITE" id="PS50801"/>
    </source>
</evidence>
<evidence type="ECO:0000313" key="3">
    <source>
        <dbReference type="EMBL" id="SDO28756.1"/>
    </source>
</evidence>
<evidence type="ECO:0000256" key="1">
    <source>
        <dbReference type="ARBA" id="ARBA00022553"/>
    </source>
</evidence>
<dbReference type="EMBL" id="FNIL01000010">
    <property type="protein sequence ID" value="SDO28756.1"/>
    <property type="molecule type" value="Genomic_DNA"/>
</dbReference>
<dbReference type="InterPro" id="IPR036513">
    <property type="entry name" value="STAS_dom_sf"/>
</dbReference>
<dbReference type="CDD" id="cd07041">
    <property type="entry name" value="STAS_RsbR_RsbS_like"/>
    <property type="match status" value="1"/>
</dbReference>
<accession>A0A1H0IBL8</accession>
<feature type="domain" description="STAS" evidence="2">
    <location>
        <begin position="164"/>
        <end position="275"/>
    </location>
</feature>
<organism evidence="3 4">
    <name type="scientific">Alkalicoccus daliensis</name>
    <dbReference type="NCBI Taxonomy" id="745820"/>
    <lineage>
        <taxon>Bacteria</taxon>
        <taxon>Bacillati</taxon>
        <taxon>Bacillota</taxon>
        <taxon>Bacilli</taxon>
        <taxon>Bacillales</taxon>
        <taxon>Bacillaceae</taxon>
        <taxon>Alkalicoccus</taxon>
    </lineage>
</organism>
<dbReference type="PROSITE" id="PS50801">
    <property type="entry name" value="STAS"/>
    <property type="match status" value="1"/>
</dbReference>
<keyword evidence="1" id="KW-0597">Phosphoprotein</keyword>
<reference evidence="4" key="1">
    <citation type="submission" date="2016-10" db="EMBL/GenBank/DDBJ databases">
        <authorList>
            <person name="Varghese N."/>
            <person name="Submissions S."/>
        </authorList>
    </citation>
    <scope>NUCLEOTIDE SEQUENCE [LARGE SCALE GENOMIC DNA]</scope>
    <source>
        <strain evidence="4">CGMCC 1.10369</strain>
    </source>
</reference>
<protein>
    <submittedName>
        <fullName evidence="3">RsbT co-antagonist protein RsbR</fullName>
    </submittedName>
</protein>
<dbReference type="Proteomes" id="UP000198778">
    <property type="component" value="Unassembled WGS sequence"/>
</dbReference>
<dbReference type="PANTHER" id="PTHR33745:SF3">
    <property type="entry name" value="RSBT CO-ANTAGONIST PROTEIN RSBRC"/>
    <property type="match status" value="1"/>
</dbReference>
<dbReference type="PANTHER" id="PTHR33745">
    <property type="entry name" value="RSBT ANTAGONIST PROTEIN RSBS-RELATED"/>
    <property type="match status" value="1"/>
</dbReference>
<proteinExistence type="predicted"/>
<dbReference type="InterPro" id="IPR002645">
    <property type="entry name" value="STAS_dom"/>
</dbReference>
<dbReference type="OrthoDB" id="9800154at2"/>
<evidence type="ECO:0000313" key="4">
    <source>
        <dbReference type="Proteomes" id="UP000198778"/>
    </source>
</evidence>
<dbReference type="InterPro" id="IPR051932">
    <property type="entry name" value="Bact_StressResp_Reg"/>
</dbReference>
<keyword evidence="4" id="KW-1185">Reference proteome</keyword>
<dbReference type="SUPFAM" id="SSF52091">
    <property type="entry name" value="SpoIIaa-like"/>
    <property type="match status" value="1"/>
</dbReference>
<dbReference type="STRING" id="745820.SAMN04488053_11079"/>
<dbReference type="Gene3D" id="3.30.750.24">
    <property type="entry name" value="STAS domain"/>
    <property type="match status" value="1"/>
</dbReference>
<dbReference type="RefSeq" id="WP_090843568.1">
    <property type="nucleotide sequence ID" value="NZ_FNIL01000010.1"/>
</dbReference>
<name>A0A1H0IBL8_9BACI</name>
<sequence length="283" mass="31450">MGSTKLLMQSIGEKINDLKEEIAQEISGDFQKAHGVNYAKMPEEKIQFHIVTLVSLFAEGFINGDVDHGREAVHNWGLEFGTEASELGLSAEKAMLVVPILRKVVYKYIRAEFKEGEQKFEQYYDLADTINPLIDQATYSFTEAYVNQNERIFQEAKEKIVELSVPVVPLTKEVAILPVIGSVDTKRSQELLSQALERGKELGLSTLIVDLSGVHMIDTYVAHNLFQLNDALRVTGIKVIFSGLRPEIAQTVVALGIRFDDMTVVSSLAQALKTSGLYVKGQT</sequence>
<dbReference type="AlphaFoldDB" id="A0A1H0IBL8"/>